<comment type="caution">
    <text evidence="4">The sequence shown here is derived from an EMBL/GenBank/DDBJ whole genome shotgun (WGS) entry which is preliminary data.</text>
</comment>
<dbReference type="AlphaFoldDB" id="A0A328EA20"/>
<evidence type="ECO:0000256" key="2">
    <source>
        <dbReference type="ARBA" id="ARBA00022472"/>
    </source>
</evidence>
<dbReference type="InterPro" id="IPR038538">
    <property type="entry name" value="MTERF_sf"/>
</dbReference>
<keyword evidence="5" id="KW-1185">Reference proteome</keyword>
<sequence length="388" mass="43965">MLSFMRKISVHHGRITLIIVSPTQRLGFLQHAPFSSSISPQSGSVDAKGASFACSYLINELGFDKEKALSASRLVRFKTPDKPDSVRQFLKAHGFADSQISYMVKRFPQILSCNPKKTLLPKLDFFQSAGISQEEITDLFTRAPLLFRLNVRDKLVPSFNYLKGMFPSNSETVIAMKRISLNAGNLRLNFKMLEHNTQLLRDAGVPQSNIDKLWGHSPRVLAVDNDKFLEIVEGVKAMGFNPKKVKFLLAVKAFTALSKDTWLKKIEAYNKCGFSEVEILEAFVKCPWCMMVSTEKIKALVDFLVNKMGFEKSVFLKRPLLFSYSLEKRVMPRCLVYQILVAKGLMKSGLGSLLDVSEKRFLKDYIECHKGEASELLKVYKEKRALVQ</sequence>
<dbReference type="InterPro" id="IPR003690">
    <property type="entry name" value="MTERF"/>
</dbReference>
<protein>
    <submittedName>
        <fullName evidence="4">Uncharacterized protein</fullName>
    </submittedName>
</protein>
<evidence type="ECO:0000313" key="5">
    <source>
        <dbReference type="Proteomes" id="UP000249390"/>
    </source>
</evidence>
<evidence type="ECO:0000256" key="1">
    <source>
        <dbReference type="ARBA" id="ARBA00007692"/>
    </source>
</evidence>
<evidence type="ECO:0000313" key="4">
    <source>
        <dbReference type="EMBL" id="RAL54460.1"/>
    </source>
</evidence>
<keyword evidence="2" id="KW-0806">Transcription termination</keyword>
<keyword evidence="3" id="KW-0809">Transit peptide</keyword>
<dbReference type="Gene3D" id="1.25.70.10">
    <property type="entry name" value="Transcription termination factor 3, mitochondrial"/>
    <property type="match status" value="2"/>
</dbReference>
<comment type="similarity">
    <text evidence="1">Belongs to the mTERF family.</text>
</comment>
<gene>
    <name evidence="4" type="ORF">DM860_001588</name>
</gene>
<keyword evidence="2" id="KW-0805">Transcription regulation</keyword>
<dbReference type="EMBL" id="NQVE01000009">
    <property type="protein sequence ID" value="RAL54460.1"/>
    <property type="molecule type" value="Genomic_DNA"/>
</dbReference>
<organism evidence="4 5">
    <name type="scientific">Cuscuta australis</name>
    <dbReference type="NCBI Taxonomy" id="267555"/>
    <lineage>
        <taxon>Eukaryota</taxon>
        <taxon>Viridiplantae</taxon>
        <taxon>Streptophyta</taxon>
        <taxon>Embryophyta</taxon>
        <taxon>Tracheophyta</taxon>
        <taxon>Spermatophyta</taxon>
        <taxon>Magnoliopsida</taxon>
        <taxon>eudicotyledons</taxon>
        <taxon>Gunneridae</taxon>
        <taxon>Pentapetalae</taxon>
        <taxon>asterids</taxon>
        <taxon>lamiids</taxon>
        <taxon>Solanales</taxon>
        <taxon>Convolvulaceae</taxon>
        <taxon>Cuscuteae</taxon>
        <taxon>Cuscuta</taxon>
        <taxon>Cuscuta subgen. Grammica</taxon>
        <taxon>Cuscuta sect. Cleistogrammica</taxon>
    </lineage>
</organism>
<dbReference type="GO" id="GO:0003676">
    <property type="term" value="F:nucleic acid binding"/>
    <property type="evidence" value="ECO:0007669"/>
    <property type="project" value="InterPro"/>
</dbReference>
<dbReference type="SMART" id="SM00733">
    <property type="entry name" value="Mterf"/>
    <property type="match status" value="4"/>
</dbReference>
<evidence type="ECO:0000256" key="3">
    <source>
        <dbReference type="ARBA" id="ARBA00022946"/>
    </source>
</evidence>
<dbReference type="Pfam" id="PF02536">
    <property type="entry name" value="mTERF"/>
    <property type="match status" value="2"/>
</dbReference>
<dbReference type="PANTHER" id="PTHR13068">
    <property type="entry name" value="CGI-12 PROTEIN-RELATED"/>
    <property type="match status" value="1"/>
</dbReference>
<name>A0A328EA20_9ASTE</name>
<reference evidence="4 5" key="1">
    <citation type="submission" date="2018-06" db="EMBL/GenBank/DDBJ databases">
        <title>The Genome of Cuscuta australis (Dodder) Provides Insight into the Evolution of Plant Parasitism.</title>
        <authorList>
            <person name="Liu H."/>
        </authorList>
    </citation>
    <scope>NUCLEOTIDE SEQUENCE [LARGE SCALE GENOMIC DNA]</scope>
    <source>
        <strain evidence="5">cv. Yunnan</strain>
        <tissue evidence="4">Vines</tissue>
    </source>
</reference>
<dbReference type="GO" id="GO:0006353">
    <property type="term" value="P:DNA-templated transcription termination"/>
    <property type="evidence" value="ECO:0007669"/>
    <property type="project" value="UniProtKB-KW"/>
</dbReference>
<accession>A0A328EA20</accession>
<dbReference type="FunFam" id="1.25.70.10:FF:000001">
    <property type="entry name" value="Mitochondrial transcription termination factor-like"/>
    <property type="match status" value="1"/>
</dbReference>
<proteinExistence type="inferred from homology"/>
<dbReference type="PANTHER" id="PTHR13068:SF166">
    <property type="entry name" value="TRANSCRIPTION TERMINATION FACTOR MTERF15, MITOCHONDRIAL-LIKE"/>
    <property type="match status" value="1"/>
</dbReference>
<dbReference type="Proteomes" id="UP000249390">
    <property type="component" value="Unassembled WGS sequence"/>
</dbReference>
<keyword evidence="2" id="KW-0804">Transcription</keyword>